<dbReference type="Proteomes" id="UP000014500">
    <property type="component" value="Unassembled WGS sequence"/>
</dbReference>
<dbReference type="InterPro" id="IPR018245">
    <property type="entry name" value="Gonadotropin_bsu_CS"/>
</dbReference>
<feature type="compositionally biased region" description="Low complexity" evidence="1">
    <location>
        <begin position="81"/>
        <end position="95"/>
    </location>
</feature>
<keyword evidence="2" id="KW-0472">Membrane</keyword>
<dbReference type="PROSITE" id="PS00261">
    <property type="entry name" value="GLYCO_HORMONE_BETA_1"/>
    <property type="match status" value="1"/>
</dbReference>
<keyword evidence="2" id="KW-1133">Transmembrane helix</keyword>
<evidence type="ECO:0000313" key="4">
    <source>
        <dbReference type="Proteomes" id="UP000014500"/>
    </source>
</evidence>
<sequence>MKESRLCLTEETVSTASNKKRQSWWQRRTFMEKKFCFLTVFLIALCTGLCLTAVWYYFSFIVPQSALIENARNKTTETAIPRRTTLSTTLPTKTSTTEDEITTTESEPPAPKVCLTQGCIRA</sequence>
<keyword evidence="2" id="KW-0812">Transmembrane</keyword>
<dbReference type="HOGENOM" id="CLU_2032476_0_0_1"/>
<dbReference type="AlphaFoldDB" id="T1JL67"/>
<evidence type="ECO:0000313" key="3">
    <source>
        <dbReference type="EnsemblMetazoa" id="SMAR014597-PA"/>
    </source>
</evidence>
<feature type="region of interest" description="Disordered" evidence="1">
    <location>
        <begin position="81"/>
        <end position="109"/>
    </location>
</feature>
<reference evidence="4" key="1">
    <citation type="submission" date="2011-05" db="EMBL/GenBank/DDBJ databases">
        <authorList>
            <person name="Richards S.R."/>
            <person name="Qu J."/>
            <person name="Jiang H."/>
            <person name="Jhangiani S.N."/>
            <person name="Agravi P."/>
            <person name="Goodspeed R."/>
            <person name="Gross S."/>
            <person name="Mandapat C."/>
            <person name="Jackson L."/>
            <person name="Mathew T."/>
            <person name="Pu L."/>
            <person name="Thornton R."/>
            <person name="Saada N."/>
            <person name="Wilczek-Boney K.B."/>
            <person name="Lee S."/>
            <person name="Kovar C."/>
            <person name="Wu Y."/>
            <person name="Scherer S.E."/>
            <person name="Worley K.C."/>
            <person name="Muzny D.M."/>
            <person name="Gibbs R."/>
        </authorList>
    </citation>
    <scope>NUCLEOTIDE SEQUENCE</scope>
    <source>
        <strain evidence="4">Brora</strain>
    </source>
</reference>
<evidence type="ECO:0000256" key="1">
    <source>
        <dbReference type="SAM" id="MobiDB-lite"/>
    </source>
</evidence>
<organism evidence="3 4">
    <name type="scientific">Strigamia maritima</name>
    <name type="common">European centipede</name>
    <name type="synonym">Geophilus maritimus</name>
    <dbReference type="NCBI Taxonomy" id="126957"/>
    <lineage>
        <taxon>Eukaryota</taxon>
        <taxon>Metazoa</taxon>
        <taxon>Ecdysozoa</taxon>
        <taxon>Arthropoda</taxon>
        <taxon>Myriapoda</taxon>
        <taxon>Chilopoda</taxon>
        <taxon>Pleurostigmophora</taxon>
        <taxon>Geophilomorpha</taxon>
        <taxon>Linotaeniidae</taxon>
        <taxon>Strigamia</taxon>
    </lineage>
</organism>
<name>T1JL67_STRMM</name>
<feature type="transmembrane region" description="Helical" evidence="2">
    <location>
        <begin position="35"/>
        <end position="58"/>
    </location>
</feature>
<evidence type="ECO:0000256" key="2">
    <source>
        <dbReference type="SAM" id="Phobius"/>
    </source>
</evidence>
<dbReference type="EnsemblMetazoa" id="SMAR014597-RA">
    <property type="protein sequence ID" value="SMAR014597-PA"/>
    <property type="gene ID" value="SMAR014597"/>
</dbReference>
<dbReference type="EMBL" id="JH431896">
    <property type="status" value="NOT_ANNOTATED_CDS"/>
    <property type="molecule type" value="Genomic_DNA"/>
</dbReference>
<protein>
    <submittedName>
        <fullName evidence="3">Uncharacterized protein</fullName>
    </submittedName>
</protein>
<proteinExistence type="predicted"/>
<dbReference type="GO" id="GO:0005576">
    <property type="term" value="C:extracellular region"/>
    <property type="evidence" value="ECO:0007669"/>
    <property type="project" value="InterPro"/>
</dbReference>
<reference evidence="3" key="2">
    <citation type="submission" date="2015-02" db="UniProtKB">
        <authorList>
            <consortium name="EnsemblMetazoa"/>
        </authorList>
    </citation>
    <scope>IDENTIFICATION</scope>
</reference>
<accession>T1JL67</accession>
<keyword evidence="4" id="KW-1185">Reference proteome</keyword>
<dbReference type="GO" id="GO:0005179">
    <property type="term" value="F:hormone activity"/>
    <property type="evidence" value="ECO:0007669"/>
    <property type="project" value="InterPro"/>
</dbReference>